<feature type="binding site" evidence="5">
    <location>
        <position position="33"/>
    </location>
    <ligand>
        <name>S-methyl-5'-thioadenosine</name>
        <dbReference type="ChEBI" id="CHEBI:17509"/>
    </ligand>
</feature>
<comment type="pathway">
    <text evidence="5">Amine and polyamine biosynthesis; spermidine biosynthesis; spermidine from putrescine: step 1/1.</text>
</comment>
<dbReference type="CDD" id="cd02440">
    <property type="entry name" value="AdoMet_MTases"/>
    <property type="match status" value="1"/>
</dbReference>
<dbReference type="Proteomes" id="UP001172778">
    <property type="component" value="Unassembled WGS sequence"/>
</dbReference>
<evidence type="ECO:0000259" key="7">
    <source>
        <dbReference type="PROSITE" id="PS51006"/>
    </source>
</evidence>
<organism evidence="8 9">
    <name type="scientific">Parachitinimonas caeni</name>
    <dbReference type="NCBI Taxonomy" id="3031301"/>
    <lineage>
        <taxon>Bacteria</taxon>
        <taxon>Pseudomonadati</taxon>
        <taxon>Pseudomonadota</taxon>
        <taxon>Betaproteobacteria</taxon>
        <taxon>Neisseriales</taxon>
        <taxon>Chitinibacteraceae</taxon>
        <taxon>Parachitinimonas</taxon>
    </lineage>
</organism>
<dbReference type="InterPro" id="IPR030374">
    <property type="entry name" value="PABS"/>
</dbReference>
<dbReference type="Pfam" id="PF01564">
    <property type="entry name" value="Spermine_synth"/>
    <property type="match status" value="1"/>
</dbReference>
<evidence type="ECO:0000313" key="9">
    <source>
        <dbReference type="Proteomes" id="UP001172778"/>
    </source>
</evidence>
<sequence>MRDTELIHEWLTDDIALTFRASSPLACIQTPYQQIEVRDTPAFGRVFRLDGCLMSSEADEFFYHENLIHPAAVSHPNPRKALVIGGGDGGSVRQLLKYPGIERIVLAEIDGVVIDVALQHFAAIHHGALHDPRVDIQIGDGLAYLTNSHEQFDLIVLDLTDPQGCALPLYQPAFYASCHQHLSPNGLLCLHIGSPQFHPQRFQASIAVLAQQFSLVRPYLVPIALYGGLWGMLIASRGPDPRALSPEAVEAILQERGICGLDYYNGDTHRAVFALPNWVQRLLPA</sequence>
<comment type="subunit">
    <text evidence="5">Homodimer or homotetramer.</text>
</comment>
<dbReference type="Gene3D" id="3.40.50.150">
    <property type="entry name" value="Vaccinia Virus protein VP39"/>
    <property type="match status" value="1"/>
</dbReference>
<feature type="binding site" evidence="5">
    <location>
        <position position="108"/>
    </location>
    <ligand>
        <name>S-methyl-5'-thioadenosine</name>
        <dbReference type="ChEBI" id="CHEBI:17509"/>
    </ligand>
</feature>
<keyword evidence="9" id="KW-1185">Reference proteome</keyword>
<name>A0ABT7DUM8_9NEIS</name>
<protein>
    <recommendedName>
        <fullName evidence="5">Polyamine aminopropyltransferase</fullName>
    </recommendedName>
    <alternativeName>
        <fullName evidence="5">Putrescine aminopropyltransferase</fullName>
        <shortName evidence="5">PAPT</shortName>
    </alternativeName>
    <alternativeName>
        <fullName evidence="5">Spermidine synthase</fullName>
        <shortName evidence="5">SPDS</shortName>
        <shortName evidence="5">SPDSY</shortName>
        <ecNumber evidence="5">2.5.1.16</ecNumber>
    </alternativeName>
</protein>
<comment type="similarity">
    <text evidence="1 5">Belongs to the spermidine/spermine synthase family.</text>
</comment>
<evidence type="ECO:0000256" key="3">
    <source>
        <dbReference type="ARBA" id="ARBA00023066"/>
    </source>
</evidence>
<feature type="binding site" evidence="5">
    <location>
        <position position="64"/>
    </location>
    <ligand>
        <name>spermidine</name>
        <dbReference type="ChEBI" id="CHEBI:57834"/>
    </ligand>
</feature>
<dbReference type="InterPro" id="IPR001045">
    <property type="entry name" value="Spermi_synthase"/>
</dbReference>
<dbReference type="SUPFAM" id="SSF53335">
    <property type="entry name" value="S-adenosyl-L-methionine-dependent methyltransferases"/>
    <property type="match status" value="1"/>
</dbReference>
<evidence type="ECO:0000256" key="2">
    <source>
        <dbReference type="ARBA" id="ARBA00022679"/>
    </source>
</evidence>
<feature type="binding site" evidence="5">
    <location>
        <begin position="140"/>
        <end position="141"/>
    </location>
    <ligand>
        <name>S-methyl-5'-thioadenosine</name>
        <dbReference type="ChEBI" id="CHEBI:17509"/>
    </ligand>
</feature>
<dbReference type="GO" id="GO:0004766">
    <property type="term" value="F:spermidine synthase activity"/>
    <property type="evidence" value="ECO:0007669"/>
    <property type="project" value="UniProtKB-EC"/>
</dbReference>
<dbReference type="InterPro" id="IPR029063">
    <property type="entry name" value="SAM-dependent_MTases_sf"/>
</dbReference>
<accession>A0ABT7DUM8</accession>
<comment type="caution">
    <text evidence="5">Lacks conserved residue(s) required for the propagation of feature annotation.</text>
</comment>
<feature type="domain" description="PABS" evidence="7">
    <location>
        <begin position="8"/>
        <end position="237"/>
    </location>
</feature>
<dbReference type="NCBIfam" id="NF002010">
    <property type="entry name" value="PRK00811.1"/>
    <property type="match status" value="1"/>
</dbReference>
<dbReference type="InterPro" id="IPR037163">
    <property type="entry name" value="Spermidine_synt_N_sf"/>
</dbReference>
<keyword evidence="4 5" id="KW-0620">Polyamine biosynthesis</keyword>
<dbReference type="EC" id="2.5.1.16" evidence="5"/>
<feature type="active site" description="Proton acceptor" evidence="5 6">
    <location>
        <position position="158"/>
    </location>
</feature>
<dbReference type="HAMAP" id="MF_00198">
    <property type="entry name" value="Spermidine_synth"/>
    <property type="match status" value="1"/>
</dbReference>
<gene>
    <name evidence="5 8" type="primary">speE</name>
    <name evidence="8" type="ORF">PZA18_02065</name>
</gene>
<comment type="catalytic activity">
    <reaction evidence="5">
        <text>S-adenosyl 3-(methylsulfanyl)propylamine + putrescine = S-methyl-5'-thioadenosine + spermidine + H(+)</text>
        <dbReference type="Rhea" id="RHEA:12721"/>
        <dbReference type="ChEBI" id="CHEBI:15378"/>
        <dbReference type="ChEBI" id="CHEBI:17509"/>
        <dbReference type="ChEBI" id="CHEBI:57443"/>
        <dbReference type="ChEBI" id="CHEBI:57834"/>
        <dbReference type="ChEBI" id="CHEBI:326268"/>
        <dbReference type="EC" id="2.5.1.16"/>
    </reaction>
</comment>
<evidence type="ECO:0000256" key="1">
    <source>
        <dbReference type="ARBA" id="ARBA00007867"/>
    </source>
</evidence>
<dbReference type="RefSeq" id="WP_284099118.1">
    <property type="nucleotide sequence ID" value="NZ_JARRAF010000002.1"/>
</dbReference>
<comment type="caution">
    <text evidence="8">The sequence shown here is derived from an EMBL/GenBank/DDBJ whole genome shotgun (WGS) entry which is preliminary data.</text>
</comment>
<dbReference type="PROSITE" id="PS51006">
    <property type="entry name" value="PABS_2"/>
    <property type="match status" value="1"/>
</dbReference>
<comment type="function">
    <text evidence="5">Catalyzes the irreversible transfer of a propylamine group from the amino donor S-adenosylmethioninamine (decarboxy-AdoMet) to putrescine (1,4-diaminobutane) to yield spermidine.</text>
</comment>
<dbReference type="InterPro" id="IPR035246">
    <property type="entry name" value="Spermidine_synt_N"/>
</dbReference>
<evidence type="ECO:0000256" key="6">
    <source>
        <dbReference type="PROSITE-ProRule" id="PRU00354"/>
    </source>
</evidence>
<feature type="binding site" evidence="5">
    <location>
        <position position="88"/>
    </location>
    <ligand>
        <name>spermidine</name>
        <dbReference type="ChEBI" id="CHEBI:57834"/>
    </ligand>
</feature>
<dbReference type="Gene3D" id="2.30.140.10">
    <property type="entry name" value="Spermidine synthase, tetramerisation domain"/>
    <property type="match status" value="1"/>
</dbReference>
<evidence type="ECO:0000313" key="8">
    <source>
        <dbReference type="EMBL" id="MDK2122830.1"/>
    </source>
</evidence>
<dbReference type="PANTHER" id="PTHR11558">
    <property type="entry name" value="SPERMIDINE/SPERMINE SYNTHASE"/>
    <property type="match status" value="1"/>
</dbReference>
<dbReference type="Pfam" id="PF17284">
    <property type="entry name" value="Spermine_synt_N"/>
    <property type="match status" value="1"/>
</dbReference>
<evidence type="ECO:0000256" key="5">
    <source>
        <dbReference type="HAMAP-Rule" id="MF_00198"/>
    </source>
</evidence>
<dbReference type="PANTHER" id="PTHR11558:SF11">
    <property type="entry name" value="SPERMIDINE SYNTHASE"/>
    <property type="match status" value="1"/>
</dbReference>
<keyword evidence="2 5" id="KW-0808">Transferase</keyword>
<proteinExistence type="inferred from homology"/>
<reference evidence="8" key="1">
    <citation type="submission" date="2023-03" db="EMBL/GenBank/DDBJ databases">
        <title>Chitinimonas shenzhenensis gen. nov., sp. nov., a novel member of family Burkholderiaceae isolated from activated sludge collected in Shen Zhen, China.</title>
        <authorList>
            <person name="Wang X."/>
        </authorList>
    </citation>
    <scope>NUCLEOTIDE SEQUENCE</scope>
    <source>
        <strain evidence="8">DQS-5</strain>
    </source>
</reference>
<keyword evidence="3 5" id="KW-0745">Spermidine biosynthesis</keyword>
<evidence type="ECO:0000256" key="4">
    <source>
        <dbReference type="ARBA" id="ARBA00023115"/>
    </source>
</evidence>
<dbReference type="EMBL" id="JARRAF010000002">
    <property type="protein sequence ID" value="MDK2122830.1"/>
    <property type="molecule type" value="Genomic_DNA"/>
</dbReference>